<evidence type="ECO:0000256" key="9">
    <source>
        <dbReference type="HAMAP-Rule" id="MF_00145"/>
    </source>
</evidence>
<dbReference type="SUPFAM" id="SSF53748">
    <property type="entry name" value="Phosphoglycerate kinase"/>
    <property type="match status" value="1"/>
</dbReference>
<comment type="pathway">
    <text evidence="9">Carbohydrate degradation; glycolysis; pyruvate from D-glyceraldehyde 3-phosphate: step 2/5.</text>
</comment>
<comment type="subunit">
    <text evidence="3 9">Monomer.</text>
</comment>
<dbReference type="HAMAP" id="MF_00145">
    <property type="entry name" value="Phosphoglyc_kinase"/>
    <property type="match status" value="1"/>
</dbReference>
<evidence type="ECO:0000256" key="10">
    <source>
        <dbReference type="RuleBase" id="RU000532"/>
    </source>
</evidence>
<dbReference type="InterPro" id="IPR001576">
    <property type="entry name" value="Phosphoglycerate_kinase"/>
</dbReference>
<dbReference type="EMBL" id="JBEPLM010000009">
    <property type="protein sequence ID" value="MET3595264.1"/>
    <property type="molecule type" value="Genomic_DNA"/>
</dbReference>
<comment type="caution">
    <text evidence="11">The sequence shown here is derived from an EMBL/GenBank/DDBJ whole genome shotgun (WGS) entry which is preliminary data.</text>
</comment>
<dbReference type="InterPro" id="IPR036043">
    <property type="entry name" value="Phosphoglycerate_kinase_sf"/>
</dbReference>
<dbReference type="Gene3D" id="3.40.50.1260">
    <property type="entry name" value="Phosphoglycerate kinase, N-terminal domain"/>
    <property type="match status" value="2"/>
</dbReference>
<evidence type="ECO:0000256" key="7">
    <source>
        <dbReference type="ARBA" id="ARBA00022777"/>
    </source>
</evidence>
<evidence type="ECO:0000256" key="6">
    <source>
        <dbReference type="ARBA" id="ARBA00022741"/>
    </source>
</evidence>
<dbReference type="InterPro" id="IPR015824">
    <property type="entry name" value="Phosphoglycerate_kinase_N"/>
</dbReference>
<dbReference type="GO" id="GO:0004618">
    <property type="term" value="F:phosphoglycerate kinase activity"/>
    <property type="evidence" value="ECO:0007669"/>
    <property type="project" value="UniProtKB-EC"/>
</dbReference>
<feature type="binding site" evidence="9">
    <location>
        <begin position="22"/>
        <end position="24"/>
    </location>
    <ligand>
        <name>substrate</name>
    </ligand>
</feature>
<protein>
    <recommendedName>
        <fullName evidence="4 9">Phosphoglycerate kinase</fullName>
        <ecNumber evidence="4 9">2.7.2.3</ecNumber>
    </recommendedName>
</protein>
<evidence type="ECO:0000313" key="11">
    <source>
        <dbReference type="EMBL" id="MET3595264.1"/>
    </source>
</evidence>
<evidence type="ECO:0000313" key="12">
    <source>
        <dbReference type="Proteomes" id="UP001549036"/>
    </source>
</evidence>
<keyword evidence="12" id="KW-1185">Reference proteome</keyword>
<feature type="binding site" evidence="9">
    <location>
        <position position="37"/>
    </location>
    <ligand>
        <name>substrate</name>
    </ligand>
</feature>
<keyword evidence="6 9" id="KW-0547">Nucleotide-binding</keyword>
<dbReference type="PANTHER" id="PTHR11406">
    <property type="entry name" value="PHOSPHOGLYCERATE KINASE"/>
    <property type="match status" value="1"/>
</dbReference>
<keyword evidence="9" id="KW-0963">Cytoplasm</keyword>
<dbReference type="Proteomes" id="UP001549036">
    <property type="component" value="Unassembled WGS sequence"/>
</dbReference>
<keyword evidence="7 9" id="KW-0418">Kinase</keyword>
<name>A0ABV2HXC1_9HYPH</name>
<sequence length="405" mass="42873">MSGLVDIRSVDVAGRRLLVRADLNVPLRNGMVADATRVDRFAPTVSDLVARGARVVVMTHLGRPAGEANPIYSARPIADRLARASGYPVTFVPDCVGTVAEHAALHHEAGTIQLLENLRFHRGEEENSRSFALRLSVNGDIYVNDAFSCAHRAHASTHAIARLMPAFAGPSLLAEVAALETALENPVRPVAALVGGAKVSSKIAILEQLVPRMDHLIIGGGMANTFLAAKRLDIGRSLHERDCIGIARTIMAKAAESGCRILLPDAVVVAHDLNDTAAPLEVPVNAIPSDRMALDVGGATVLRIARVLEDCRTLLWNGPLGAFEIDPFGRGTFAVARYAAELVQAGRLTVIAGGGDTAAALSAARVAERITYLSTAGGAFLEWLEGRSLPGIEALRNKVPNMEIA</sequence>
<evidence type="ECO:0000256" key="5">
    <source>
        <dbReference type="ARBA" id="ARBA00022679"/>
    </source>
</evidence>
<proteinExistence type="inferred from homology"/>
<reference evidence="11 12" key="1">
    <citation type="submission" date="2024-06" db="EMBL/GenBank/DDBJ databases">
        <title>Genomic Encyclopedia of Type Strains, Phase IV (KMG-IV): sequencing the most valuable type-strain genomes for metagenomic binning, comparative biology and taxonomic classification.</title>
        <authorList>
            <person name="Goeker M."/>
        </authorList>
    </citation>
    <scope>NUCLEOTIDE SEQUENCE [LARGE SCALE GENOMIC DNA]</scope>
    <source>
        <strain evidence="11 12">DSM 29846</strain>
    </source>
</reference>
<evidence type="ECO:0000256" key="1">
    <source>
        <dbReference type="ARBA" id="ARBA00000642"/>
    </source>
</evidence>
<comment type="similarity">
    <text evidence="2 9 10">Belongs to the phosphoglycerate kinase family.</text>
</comment>
<organism evidence="11 12">
    <name type="scientific">Mesorhizobium shonense</name>
    <dbReference type="NCBI Taxonomy" id="1209948"/>
    <lineage>
        <taxon>Bacteria</taxon>
        <taxon>Pseudomonadati</taxon>
        <taxon>Pseudomonadota</taxon>
        <taxon>Alphaproteobacteria</taxon>
        <taxon>Hyphomicrobiales</taxon>
        <taxon>Phyllobacteriaceae</taxon>
        <taxon>Mesorhizobium</taxon>
    </lineage>
</organism>
<feature type="binding site" evidence="9">
    <location>
        <begin position="354"/>
        <end position="357"/>
    </location>
    <ligand>
        <name>ATP</name>
        <dbReference type="ChEBI" id="CHEBI:30616"/>
    </ligand>
</feature>
<dbReference type="RefSeq" id="WP_354416670.1">
    <property type="nucleotide sequence ID" value="NZ_JBEPLM010000009.1"/>
</dbReference>
<comment type="catalytic activity">
    <reaction evidence="1 9 10">
        <text>(2R)-3-phosphoglycerate + ATP = (2R)-3-phospho-glyceroyl phosphate + ADP</text>
        <dbReference type="Rhea" id="RHEA:14801"/>
        <dbReference type="ChEBI" id="CHEBI:30616"/>
        <dbReference type="ChEBI" id="CHEBI:57604"/>
        <dbReference type="ChEBI" id="CHEBI:58272"/>
        <dbReference type="ChEBI" id="CHEBI:456216"/>
        <dbReference type="EC" id="2.7.2.3"/>
    </reaction>
</comment>
<evidence type="ECO:0000256" key="3">
    <source>
        <dbReference type="ARBA" id="ARBA00011245"/>
    </source>
</evidence>
<keyword evidence="5 9" id="KW-0808">Transferase</keyword>
<keyword evidence="8 9" id="KW-0067">ATP-binding</keyword>
<dbReference type="PIRSF" id="PIRSF000724">
    <property type="entry name" value="Pgk"/>
    <property type="match status" value="1"/>
</dbReference>
<comment type="caution">
    <text evidence="9">Lacks conserved residue(s) required for the propagation of feature annotation.</text>
</comment>
<keyword evidence="9" id="KW-0324">Glycolysis</keyword>
<feature type="binding site" evidence="9">
    <location>
        <position position="152"/>
    </location>
    <ligand>
        <name>substrate</name>
    </ligand>
</feature>
<feature type="binding site" evidence="9">
    <location>
        <position position="202"/>
    </location>
    <ligand>
        <name>ATP</name>
        <dbReference type="ChEBI" id="CHEBI:30616"/>
    </ligand>
</feature>
<dbReference type="Pfam" id="PF00162">
    <property type="entry name" value="PGK"/>
    <property type="match status" value="1"/>
</dbReference>
<evidence type="ECO:0000256" key="2">
    <source>
        <dbReference type="ARBA" id="ARBA00008982"/>
    </source>
</evidence>
<dbReference type="PRINTS" id="PR00477">
    <property type="entry name" value="PHGLYCKINASE"/>
</dbReference>
<evidence type="ECO:0000256" key="4">
    <source>
        <dbReference type="ARBA" id="ARBA00013061"/>
    </source>
</evidence>
<gene>
    <name evidence="9" type="primary">pgk</name>
    <name evidence="11" type="ORF">ABID26_004676</name>
</gene>
<comment type="subcellular location">
    <subcellularLocation>
        <location evidence="9">Cytoplasm</location>
    </subcellularLocation>
</comment>
<dbReference type="PANTHER" id="PTHR11406:SF23">
    <property type="entry name" value="PHOSPHOGLYCERATE KINASE 1, CHLOROPLASTIC-RELATED"/>
    <property type="match status" value="1"/>
</dbReference>
<dbReference type="EC" id="2.7.2.3" evidence="4 9"/>
<feature type="binding site" evidence="9">
    <location>
        <begin position="60"/>
        <end position="63"/>
    </location>
    <ligand>
        <name>substrate</name>
    </ligand>
</feature>
<feature type="binding site" evidence="9">
    <location>
        <position position="119"/>
    </location>
    <ligand>
        <name>substrate</name>
    </ligand>
</feature>
<accession>A0ABV2HXC1</accession>
<evidence type="ECO:0000256" key="8">
    <source>
        <dbReference type="ARBA" id="ARBA00022840"/>
    </source>
</evidence>
<feature type="binding site" evidence="9">
    <location>
        <position position="324"/>
    </location>
    <ligand>
        <name>ATP</name>
        <dbReference type="ChEBI" id="CHEBI:30616"/>
    </ligand>
</feature>